<gene>
    <name evidence="7" type="ORF">NCGR_LOCUS52851</name>
</gene>
<comment type="caution">
    <text evidence="7">The sequence shown here is derived from an EMBL/GenBank/DDBJ whole genome shotgun (WGS) entry which is preliminary data.</text>
</comment>
<keyword evidence="8" id="KW-1185">Reference proteome</keyword>
<evidence type="ECO:0000256" key="3">
    <source>
        <dbReference type="ARBA" id="ARBA00023163"/>
    </source>
</evidence>
<reference evidence="7" key="1">
    <citation type="submission" date="2020-10" db="EMBL/GenBank/DDBJ databases">
        <authorList>
            <person name="Han B."/>
            <person name="Lu T."/>
            <person name="Zhao Q."/>
            <person name="Huang X."/>
            <person name="Zhao Y."/>
        </authorList>
    </citation>
    <scope>NUCLEOTIDE SEQUENCE</scope>
</reference>
<dbReference type="AlphaFoldDB" id="A0A811RGU5"/>
<accession>A0A811RGU5</accession>
<evidence type="ECO:0000256" key="5">
    <source>
        <dbReference type="SAM" id="MobiDB-lite"/>
    </source>
</evidence>
<proteinExistence type="predicted"/>
<dbReference type="GO" id="GO:0003677">
    <property type="term" value="F:DNA binding"/>
    <property type="evidence" value="ECO:0007669"/>
    <property type="project" value="UniProtKB-KW"/>
</dbReference>
<keyword evidence="2" id="KW-0238">DNA-binding</keyword>
<dbReference type="InterPro" id="IPR036093">
    <property type="entry name" value="NAC_dom_sf"/>
</dbReference>
<dbReference type="PROSITE" id="PS51005">
    <property type="entry name" value="NAC"/>
    <property type="match status" value="1"/>
</dbReference>
<dbReference type="EMBL" id="CAJGYO010000015">
    <property type="protein sequence ID" value="CAD6269547.1"/>
    <property type="molecule type" value="Genomic_DNA"/>
</dbReference>
<keyword evidence="4" id="KW-0539">Nucleus</keyword>
<keyword evidence="1" id="KW-0805">Transcription regulation</keyword>
<dbReference type="GO" id="GO:0006355">
    <property type="term" value="P:regulation of DNA-templated transcription"/>
    <property type="evidence" value="ECO:0007669"/>
    <property type="project" value="InterPro"/>
</dbReference>
<dbReference type="Pfam" id="PF02365">
    <property type="entry name" value="NAM"/>
    <property type="match status" value="1"/>
</dbReference>
<feature type="domain" description="NAC" evidence="6">
    <location>
        <begin position="60"/>
        <end position="211"/>
    </location>
</feature>
<dbReference type="InterPro" id="IPR003441">
    <property type="entry name" value="NAC-dom"/>
</dbReference>
<evidence type="ECO:0000313" key="7">
    <source>
        <dbReference type="EMBL" id="CAD6269547.1"/>
    </source>
</evidence>
<evidence type="ECO:0000256" key="1">
    <source>
        <dbReference type="ARBA" id="ARBA00023015"/>
    </source>
</evidence>
<sequence>MSQRGGSIGEAHRHCRVEDTKMRTTGARPFVEDYVGGPSPSSSRPLAATPTRVEDEGYCLPPFSSSNPGDAEILRHLLRLLERYHSVGHNGVNAGLPLWDPWNIPGMPLDEEEANRREKYYVTDCSVLKSSCTNPATQTGYRKPRDLGWGIPGESIGPAQVTGLKTTYDFHIGETIYQEGSKGTSWIMDVYSLIENGQVEGMQIVYMRIRG</sequence>
<organism evidence="7 8">
    <name type="scientific">Miscanthus lutarioriparius</name>
    <dbReference type="NCBI Taxonomy" id="422564"/>
    <lineage>
        <taxon>Eukaryota</taxon>
        <taxon>Viridiplantae</taxon>
        <taxon>Streptophyta</taxon>
        <taxon>Embryophyta</taxon>
        <taxon>Tracheophyta</taxon>
        <taxon>Spermatophyta</taxon>
        <taxon>Magnoliopsida</taxon>
        <taxon>Liliopsida</taxon>
        <taxon>Poales</taxon>
        <taxon>Poaceae</taxon>
        <taxon>PACMAD clade</taxon>
        <taxon>Panicoideae</taxon>
        <taxon>Andropogonodae</taxon>
        <taxon>Andropogoneae</taxon>
        <taxon>Saccharinae</taxon>
        <taxon>Miscanthus</taxon>
    </lineage>
</organism>
<name>A0A811RGU5_9POAL</name>
<keyword evidence="3" id="KW-0804">Transcription</keyword>
<protein>
    <recommendedName>
        <fullName evidence="6">NAC domain-containing protein</fullName>
    </recommendedName>
</protein>
<evidence type="ECO:0000256" key="2">
    <source>
        <dbReference type="ARBA" id="ARBA00023125"/>
    </source>
</evidence>
<dbReference type="OrthoDB" id="10435549at2759"/>
<evidence type="ECO:0000256" key="4">
    <source>
        <dbReference type="ARBA" id="ARBA00023242"/>
    </source>
</evidence>
<evidence type="ECO:0000259" key="6">
    <source>
        <dbReference type="PROSITE" id="PS51005"/>
    </source>
</evidence>
<feature type="region of interest" description="Disordered" evidence="5">
    <location>
        <begin position="30"/>
        <end position="49"/>
    </location>
</feature>
<dbReference type="Gene3D" id="2.170.150.80">
    <property type="entry name" value="NAC domain"/>
    <property type="match status" value="1"/>
</dbReference>
<evidence type="ECO:0000313" key="8">
    <source>
        <dbReference type="Proteomes" id="UP000604825"/>
    </source>
</evidence>
<dbReference type="Proteomes" id="UP000604825">
    <property type="component" value="Unassembled WGS sequence"/>
</dbReference>
<dbReference type="SUPFAM" id="SSF101941">
    <property type="entry name" value="NAC domain"/>
    <property type="match status" value="1"/>
</dbReference>